<dbReference type="EMBL" id="BMFK01000003">
    <property type="protein sequence ID" value="GGE79270.1"/>
    <property type="molecule type" value="Genomic_DNA"/>
</dbReference>
<dbReference type="CDD" id="cd01941">
    <property type="entry name" value="YeiC_kinase_like"/>
    <property type="match status" value="1"/>
</dbReference>
<reference evidence="4" key="2">
    <citation type="submission" date="2020-09" db="EMBL/GenBank/DDBJ databases">
        <authorList>
            <person name="Sun Q."/>
            <person name="Zhou Y."/>
        </authorList>
    </citation>
    <scope>NUCLEOTIDE SEQUENCE</scope>
    <source>
        <strain evidence="4">CGMCC 1.12698</strain>
    </source>
</reference>
<proteinExistence type="predicted"/>
<keyword evidence="5" id="KW-1185">Reference proteome</keyword>
<comment type="caution">
    <text evidence="4">The sequence shown here is derived from an EMBL/GenBank/DDBJ whole genome shotgun (WGS) entry which is preliminary data.</text>
</comment>
<reference evidence="4" key="1">
    <citation type="journal article" date="2014" name="Int. J. Syst. Evol. Microbiol.">
        <title>Complete genome sequence of Corynebacterium casei LMG S-19264T (=DSM 44701T), isolated from a smear-ripened cheese.</title>
        <authorList>
            <consortium name="US DOE Joint Genome Institute (JGI-PGF)"/>
            <person name="Walter F."/>
            <person name="Albersmeier A."/>
            <person name="Kalinowski J."/>
            <person name="Ruckert C."/>
        </authorList>
    </citation>
    <scope>NUCLEOTIDE SEQUENCE</scope>
    <source>
        <strain evidence="4">CGMCC 1.12698</strain>
    </source>
</reference>
<dbReference type="GO" id="GO:0016301">
    <property type="term" value="F:kinase activity"/>
    <property type="evidence" value="ECO:0007669"/>
    <property type="project" value="UniProtKB-KW"/>
</dbReference>
<accession>A0A917ES80</accession>
<name>A0A917ES80_9BACI</name>
<organism evidence="4 5">
    <name type="scientific">Priestia taiwanensis</name>
    <dbReference type="NCBI Taxonomy" id="1347902"/>
    <lineage>
        <taxon>Bacteria</taxon>
        <taxon>Bacillati</taxon>
        <taxon>Bacillota</taxon>
        <taxon>Bacilli</taxon>
        <taxon>Bacillales</taxon>
        <taxon>Bacillaceae</taxon>
        <taxon>Priestia</taxon>
    </lineage>
</organism>
<dbReference type="PANTHER" id="PTHR10584">
    <property type="entry name" value="SUGAR KINASE"/>
    <property type="match status" value="1"/>
</dbReference>
<evidence type="ECO:0000256" key="2">
    <source>
        <dbReference type="ARBA" id="ARBA00022777"/>
    </source>
</evidence>
<evidence type="ECO:0000259" key="3">
    <source>
        <dbReference type="Pfam" id="PF00294"/>
    </source>
</evidence>
<dbReference type="Proteomes" id="UP000605259">
    <property type="component" value="Unassembled WGS sequence"/>
</dbReference>
<dbReference type="GO" id="GO:0005829">
    <property type="term" value="C:cytosol"/>
    <property type="evidence" value="ECO:0007669"/>
    <property type="project" value="TreeGrafter"/>
</dbReference>
<dbReference type="Pfam" id="PF00294">
    <property type="entry name" value="PfkB"/>
    <property type="match status" value="1"/>
</dbReference>
<keyword evidence="2 4" id="KW-0418">Kinase</keyword>
<evidence type="ECO:0000256" key="1">
    <source>
        <dbReference type="ARBA" id="ARBA00022679"/>
    </source>
</evidence>
<dbReference type="InterPro" id="IPR029056">
    <property type="entry name" value="Ribokinase-like"/>
</dbReference>
<gene>
    <name evidence="4" type="ORF">GCM10007140_31060</name>
</gene>
<dbReference type="PANTHER" id="PTHR10584:SF166">
    <property type="entry name" value="RIBOKINASE"/>
    <property type="match status" value="1"/>
</dbReference>
<evidence type="ECO:0000313" key="5">
    <source>
        <dbReference type="Proteomes" id="UP000605259"/>
    </source>
</evidence>
<keyword evidence="1" id="KW-0808">Transferase</keyword>
<dbReference type="InterPro" id="IPR011611">
    <property type="entry name" value="PfkB_dom"/>
</dbReference>
<sequence length="328" mass="36053">MIVLAGVERNGKMKSKEPYVLVFGVSICDIFGFTQCEFKPYNSNPGAVKVSFGGVCRNIAENMARIGMKTKLISIVGDDANGHSMLAHAQRINLDMDDTLVIEGKSTPTYLAVLDDKGEMVSAVVDLKIADKFSEEFIDSKADVITGAEYMFFDADNPSTVEYIVKKYKGATKFVLDPVSAAKAVPMRDLISYFHTIKPNRHEAEALCGFAIESQEDVRRAGKYFRELGVENVFLSLDADGIYYHNGEEEGIIKALDIPVVNVTGAGDALVAGIGHGYMNNLGMEETVKYAVAMSAITISHAETIHPELDYPFVQAYKDSLKWEVVKF</sequence>
<dbReference type="Gene3D" id="3.40.1190.20">
    <property type="match status" value="1"/>
</dbReference>
<dbReference type="SUPFAM" id="SSF53613">
    <property type="entry name" value="Ribokinase-like"/>
    <property type="match status" value="1"/>
</dbReference>
<protein>
    <submittedName>
        <fullName evidence="4">Kinase</fullName>
    </submittedName>
</protein>
<evidence type="ECO:0000313" key="4">
    <source>
        <dbReference type="EMBL" id="GGE79270.1"/>
    </source>
</evidence>
<feature type="domain" description="Carbohydrate kinase PfkB" evidence="3">
    <location>
        <begin position="19"/>
        <end position="307"/>
    </location>
</feature>
<dbReference type="AlphaFoldDB" id="A0A917ES80"/>